<evidence type="ECO:0000313" key="1">
    <source>
        <dbReference type="EMBL" id="SYX08631.1"/>
    </source>
</evidence>
<sequence>MKKFIIAFLLLTSCAPQRVFSLEASFDRISCSEDSVEKEEGGCPGGICPERGECWED</sequence>
<gene>
    <name evidence="1" type="ORF">C834K_0149</name>
</gene>
<dbReference type="RefSeq" id="WP_174222214.1">
    <property type="nucleotide sequence ID" value="NZ_LS992154.1"/>
</dbReference>
<name>A0A3B0PRJ1_9CHLA</name>
<evidence type="ECO:0000313" key="2">
    <source>
        <dbReference type="Proteomes" id="UP000258476"/>
    </source>
</evidence>
<dbReference type="EMBL" id="LS992154">
    <property type="protein sequence ID" value="SYX08631.1"/>
    <property type="molecule type" value="Genomic_DNA"/>
</dbReference>
<dbReference type="KEGG" id="chla:C834K_0149"/>
<dbReference type="Proteomes" id="UP000258476">
    <property type="component" value="Chromosome"/>
</dbReference>
<accession>A0A3B0PRJ1</accession>
<organism evidence="1 2">
    <name type="scientific">Chlamydia poikilotherma</name>
    <dbReference type="NCBI Taxonomy" id="1967783"/>
    <lineage>
        <taxon>Bacteria</taxon>
        <taxon>Pseudomonadati</taxon>
        <taxon>Chlamydiota</taxon>
        <taxon>Chlamydiia</taxon>
        <taxon>Chlamydiales</taxon>
        <taxon>Chlamydiaceae</taxon>
        <taxon>Chlamydia/Chlamydophila group</taxon>
        <taxon>Chlamydia</taxon>
    </lineage>
</organism>
<reference evidence="2" key="1">
    <citation type="submission" date="2017-11" db="EMBL/GenBank/DDBJ databases">
        <authorList>
            <person name="Seth-Smith MB H."/>
        </authorList>
    </citation>
    <scope>NUCLEOTIDE SEQUENCE [LARGE SCALE GENOMIC DNA]</scope>
</reference>
<keyword evidence="2" id="KW-1185">Reference proteome</keyword>
<proteinExistence type="predicted"/>
<dbReference type="AlphaFoldDB" id="A0A3B0PRJ1"/>
<protein>
    <submittedName>
        <fullName evidence="1">Uncharacterized protein</fullName>
    </submittedName>
</protein>